<keyword evidence="2" id="KW-0472">Membrane</keyword>
<keyword evidence="2" id="KW-0812">Transmembrane</keyword>
<evidence type="ECO:0000256" key="1">
    <source>
        <dbReference type="SAM" id="MobiDB-lite"/>
    </source>
</evidence>
<dbReference type="Proteomes" id="UP000299102">
    <property type="component" value="Unassembled WGS sequence"/>
</dbReference>
<reference evidence="3 4" key="1">
    <citation type="journal article" date="2019" name="Commun. Biol.">
        <title>The bagworm genome reveals a unique fibroin gene that provides high tensile strength.</title>
        <authorList>
            <person name="Kono N."/>
            <person name="Nakamura H."/>
            <person name="Ohtoshi R."/>
            <person name="Tomita M."/>
            <person name="Numata K."/>
            <person name="Arakawa K."/>
        </authorList>
    </citation>
    <scope>NUCLEOTIDE SEQUENCE [LARGE SCALE GENOMIC DNA]</scope>
</reference>
<gene>
    <name evidence="3" type="ORF">EVAR_35815_1</name>
</gene>
<protein>
    <submittedName>
        <fullName evidence="3">Uncharacterized protein</fullName>
    </submittedName>
</protein>
<evidence type="ECO:0000256" key="2">
    <source>
        <dbReference type="SAM" id="Phobius"/>
    </source>
</evidence>
<dbReference type="AlphaFoldDB" id="A0A4C1WW58"/>
<feature type="region of interest" description="Disordered" evidence="1">
    <location>
        <begin position="271"/>
        <end position="310"/>
    </location>
</feature>
<comment type="caution">
    <text evidence="3">The sequence shown here is derived from an EMBL/GenBank/DDBJ whole genome shotgun (WGS) entry which is preliminary data.</text>
</comment>
<feature type="transmembrane region" description="Helical" evidence="2">
    <location>
        <begin position="155"/>
        <end position="175"/>
    </location>
</feature>
<name>A0A4C1WW58_EUMVA</name>
<proteinExistence type="predicted"/>
<keyword evidence="2" id="KW-1133">Transmembrane helix</keyword>
<keyword evidence="4" id="KW-1185">Reference proteome</keyword>
<organism evidence="3 4">
    <name type="scientific">Eumeta variegata</name>
    <name type="common">Bagworm moth</name>
    <name type="synonym">Eumeta japonica</name>
    <dbReference type="NCBI Taxonomy" id="151549"/>
    <lineage>
        <taxon>Eukaryota</taxon>
        <taxon>Metazoa</taxon>
        <taxon>Ecdysozoa</taxon>
        <taxon>Arthropoda</taxon>
        <taxon>Hexapoda</taxon>
        <taxon>Insecta</taxon>
        <taxon>Pterygota</taxon>
        <taxon>Neoptera</taxon>
        <taxon>Endopterygota</taxon>
        <taxon>Lepidoptera</taxon>
        <taxon>Glossata</taxon>
        <taxon>Ditrysia</taxon>
        <taxon>Tineoidea</taxon>
        <taxon>Psychidae</taxon>
        <taxon>Oiketicinae</taxon>
        <taxon>Eumeta</taxon>
    </lineage>
</organism>
<accession>A0A4C1WW58</accession>
<dbReference type="EMBL" id="BGZK01000673">
    <property type="protein sequence ID" value="GBP55581.1"/>
    <property type="molecule type" value="Genomic_DNA"/>
</dbReference>
<sequence length="310" mass="34338">MPSTQLYKTMEKLIEPPICHTLPTSEPRDKCYLKANISFDRQLMSPIGILSAAPGPMSLSANDRRDAGVYAGGSLRIRAQTLIREYRHHHRSSSSSSGSSSLADTHNAGTGTKAFPAFHIHFDVIVHAGKAMKNQLHSDKFNERTTPVALVLSKILDMLAIVITAIAILTTILAFDHCFAREDVLEQHNDLSLISIFTVVESSTNCSTKMNRLDRECEFRWATSTNNPHAIEQFDCSPATDSILNIRADCDSVLDSDHFIVQLIVFQKGKPACEPPQSRRSPPPMNSRNLDEGTGSFLEDPLLTIDRGHR</sequence>
<evidence type="ECO:0000313" key="4">
    <source>
        <dbReference type="Proteomes" id="UP000299102"/>
    </source>
</evidence>
<evidence type="ECO:0000313" key="3">
    <source>
        <dbReference type="EMBL" id="GBP55581.1"/>
    </source>
</evidence>